<evidence type="ECO:0000313" key="9">
    <source>
        <dbReference type="EMBL" id="CAI0433495.1"/>
    </source>
</evidence>
<dbReference type="EMBL" id="CAMGYJ010000006">
    <property type="protein sequence ID" value="CAI0433488.1"/>
    <property type="molecule type" value="Genomic_DNA"/>
</dbReference>
<dbReference type="Pfam" id="PF01657">
    <property type="entry name" value="Stress-antifung"/>
    <property type="match status" value="1"/>
</dbReference>
<dbReference type="EMBL" id="CAMGYJ010000006">
    <property type="protein sequence ID" value="CAI0433502.1"/>
    <property type="molecule type" value="Genomic_DNA"/>
</dbReference>
<keyword evidence="13" id="KW-1185">Reference proteome</keyword>
<evidence type="ECO:0000313" key="12">
    <source>
        <dbReference type="EMBL" id="CAI0433502.1"/>
    </source>
</evidence>
<evidence type="ECO:0000256" key="3">
    <source>
        <dbReference type="SAM" id="SignalP"/>
    </source>
</evidence>
<keyword evidence="2" id="KW-0677">Repeat</keyword>
<dbReference type="Proteomes" id="UP001154282">
    <property type="component" value="Unassembled WGS sequence"/>
</dbReference>
<dbReference type="Gene3D" id="3.30.430.20">
    <property type="entry name" value="Gnk2 domain, C-X8-C-X2-C motif"/>
    <property type="match status" value="1"/>
</dbReference>
<accession>A0AAV0LH13</accession>
<evidence type="ECO:0000313" key="7">
    <source>
        <dbReference type="EMBL" id="CAI0433490.1"/>
    </source>
</evidence>
<dbReference type="AlphaFoldDB" id="A0AAV0LH13"/>
<comment type="caution">
    <text evidence="9">The sequence shown here is derived from an EMBL/GenBank/DDBJ whole genome shotgun (WGS) entry which is preliminary data.</text>
</comment>
<evidence type="ECO:0000259" key="4">
    <source>
        <dbReference type="PROSITE" id="PS51473"/>
    </source>
</evidence>
<evidence type="ECO:0000313" key="11">
    <source>
        <dbReference type="EMBL" id="CAI0433500.1"/>
    </source>
</evidence>
<dbReference type="EMBL" id="CAMGYJ010000006">
    <property type="protein sequence ID" value="CAI0433454.1"/>
    <property type="molecule type" value="Genomic_DNA"/>
</dbReference>
<feature type="chain" id="PRO_5044713720" description="Gnk2-homologous domain-containing protein" evidence="3">
    <location>
        <begin position="25"/>
        <end position="133"/>
    </location>
</feature>
<dbReference type="InterPro" id="IPR038408">
    <property type="entry name" value="GNK2_sf"/>
</dbReference>
<evidence type="ECO:0000313" key="6">
    <source>
        <dbReference type="EMBL" id="CAI0433488.1"/>
    </source>
</evidence>
<evidence type="ECO:0000313" key="13">
    <source>
        <dbReference type="Proteomes" id="UP001154282"/>
    </source>
</evidence>
<gene>
    <name evidence="5" type="ORF">LITE_LOCUS23872</name>
    <name evidence="6" type="ORF">LITE_LOCUS23884</name>
    <name evidence="7" type="ORF">LITE_LOCUS23885</name>
    <name evidence="8" type="ORF">LITE_LOCUS23887</name>
    <name evidence="9" type="ORF">LITE_LOCUS23888</name>
    <name evidence="10" type="ORF">LITE_LOCUS23889</name>
    <name evidence="11" type="ORF">LITE_LOCUS23891</name>
    <name evidence="12" type="ORF">LITE_LOCUS23892</name>
</gene>
<name>A0AAV0LH13_9ROSI</name>
<evidence type="ECO:0000313" key="5">
    <source>
        <dbReference type="EMBL" id="CAI0433454.1"/>
    </source>
</evidence>
<sequence>MGCASRVAVVAVLLLGILSVAVDSADTRILKGPDCRGHSKDKEYNKRMKTLLDIFVSDTKNVGRHHGDYVYTHSFPNSDKGSVTGQAICDSRLWKWGCGKCLGDASKYIHRNCGSTLNATIILVDCSISVHKI</sequence>
<evidence type="ECO:0000313" key="8">
    <source>
        <dbReference type="EMBL" id="CAI0433493.1"/>
    </source>
</evidence>
<reference evidence="9" key="1">
    <citation type="submission" date="2022-08" db="EMBL/GenBank/DDBJ databases">
        <authorList>
            <person name="Gutierrez-Valencia J."/>
        </authorList>
    </citation>
    <scope>NUCLEOTIDE SEQUENCE</scope>
</reference>
<dbReference type="EMBL" id="CAMGYJ010000006">
    <property type="protein sequence ID" value="CAI0433493.1"/>
    <property type="molecule type" value="Genomic_DNA"/>
</dbReference>
<evidence type="ECO:0000313" key="10">
    <source>
        <dbReference type="EMBL" id="CAI0433497.1"/>
    </source>
</evidence>
<keyword evidence="1 3" id="KW-0732">Signal</keyword>
<feature type="signal peptide" evidence="3">
    <location>
        <begin position="1"/>
        <end position="24"/>
    </location>
</feature>
<dbReference type="InterPro" id="IPR002902">
    <property type="entry name" value="GNK2"/>
</dbReference>
<dbReference type="EMBL" id="CAMGYJ010000006">
    <property type="protein sequence ID" value="CAI0433497.1"/>
    <property type="molecule type" value="Genomic_DNA"/>
</dbReference>
<dbReference type="EMBL" id="CAMGYJ010000006">
    <property type="protein sequence ID" value="CAI0433500.1"/>
    <property type="molecule type" value="Genomic_DNA"/>
</dbReference>
<proteinExistence type="predicted"/>
<evidence type="ECO:0000256" key="1">
    <source>
        <dbReference type="ARBA" id="ARBA00022729"/>
    </source>
</evidence>
<organism evidence="9 13">
    <name type="scientific">Linum tenue</name>
    <dbReference type="NCBI Taxonomy" id="586396"/>
    <lineage>
        <taxon>Eukaryota</taxon>
        <taxon>Viridiplantae</taxon>
        <taxon>Streptophyta</taxon>
        <taxon>Embryophyta</taxon>
        <taxon>Tracheophyta</taxon>
        <taxon>Spermatophyta</taxon>
        <taxon>Magnoliopsida</taxon>
        <taxon>eudicotyledons</taxon>
        <taxon>Gunneridae</taxon>
        <taxon>Pentapetalae</taxon>
        <taxon>rosids</taxon>
        <taxon>fabids</taxon>
        <taxon>Malpighiales</taxon>
        <taxon>Linaceae</taxon>
        <taxon>Linum</taxon>
    </lineage>
</organism>
<feature type="domain" description="Gnk2-homologous" evidence="4">
    <location>
        <begin position="26"/>
        <end position="133"/>
    </location>
</feature>
<dbReference type="EMBL" id="CAMGYJ010000006">
    <property type="protein sequence ID" value="CAI0433495.1"/>
    <property type="molecule type" value="Genomic_DNA"/>
</dbReference>
<dbReference type="PROSITE" id="PS51473">
    <property type="entry name" value="GNK2"/>
    <property type="match status" value="1"/>
</dbReference>
<evidence type="ECO:0000256" key="2">
    <source>
        <dbReference type="ARBA" id="ARBA00022737"/>
    </source>
</evidence>
<protein>
    <recommendedName>
        <fullName evidence="4">Gnk2-homologous domain-containing protein</fullName>
    </recommendedName>
</protein>
<dbReference type="EMBL" id="CAMGYJ010000006">
    <property type="protein sequence ID" value="CAI0433490.1"/>
    <property type="molecule type" value="Genomic_DNA"/>
</dbReference>